<dbReference type="GO" id="GO:0005524">
    <property type="term" value="F:ATP binding"/>
    <property type="evidence" value="ECO:0007669"/>
    <property type="project" value="UniProtKB-KW"/>
</dbReference>
<keyword evidence="12" id="KW-0067">ATP-binding</keyword>
<sequence length="383" mass="39875">MDQVQASGWQRVTGRWLDVVVAAVLAALGVSDGLGSSEFPHNGPDVAVLMGLAGGVLVLRRIRPLVTLSVAMGSMALVALLYGTYQSGTSVLIAVVAVYSAASYGRNLAYVIAVCFAFDIALTASAPIDGALATVLFTTGLLAAVAVAGVGARRLRERADRAREVAETRDERAAAAAAEAARAERARIAREMHDILAHSLGVVVLQTGAAEHCLDHDPERARIAVRAARSTAEQAVDQLRALVTVARETPESQRAPLPTIADLFRLAEESSTPQFRVECSVDGDTTLVPPHIQASAFRVAQEGVTNALKHSGAGGCSILVQVRDGVVRVEVLDEGSGTGTQAPGSRVGLAGIRERVSIFGGRMDAGSRPGGGWRVAVEIPVPA</sequence>
<keyword evidence="18" id="KW-0812">Transmembrane</keyword>
<feature type="transmembrane region" description="Helical" evidence="18">
    <location>
        <begin position="75"/>
        <end position="101"/>
    </location>
</feature>
<feature type="transmembrane region" description="Helical" evidence="18">
    <location>
        <begin position="132"/>
        <end position="152"/>
    </location>
</feature>
<keyword evidence="11 20" id="KW-0418">Kinase</keyword>
<evidence type="ECO:0000256" key="4">
    <source>
        <dbReference type="ARBA" id="ARBA00012438"/>
    </source>
</evidence>
<feature type="transmembrane region" description="Helical" evidence="18">
    <location>
        <begin position="108"/>
        <end position="126"/>
    </location>
</feature>
<dbReference type="Gene3D" id="3.30.565.10">
    <property type="entry name" value="Histidine kinase-like ATPase, C-terminal domain"/>
    <property type="match status" value="1"/>
</dbReference>
<dbReference type="EMBL" id="VFQF01000002">
    <property type="protein sequence ID" value="TQN46025.1"/>
    <property type="molecule type" value="Genomic_DNA"/>
</dbReference>
<evidence type="ECO:0000256" key="16">
    <source>
        <dbReference type="ARBA" id="ARBA00024827"/>
    </source>
</evidence>
<keyword evidence="10" id="KW-0547">Nucleotide-binding</keyword>
<keyword evidence="13" id="KW-0408">Iron</keyword>
<keyword evidence="9" id="KW-0808">Transferase</keyword>
<keyword evidence="18" id="KW-0472">Membrane</keyword>
<dbReference type="InterPro" id="IPR050482">
    <property type="entry name" value="Sensor_HK_TwoCompSys"/>
</dbReference>
<keyword evidence="15" id="KW-0479">Metal-binding</keyword>
<dbReference type="GO" id="GO:0046983">
    <property type="term" value="F:protein dimerization activity"/>
    <property type="evidence" value="ECO:0007669"/>
    <property type="project" value="InterPro"/>
</dbReference>
<evidence type="ECO:0000256" key="12">
    <source>
        <dbReference type="ARBA" id="ARBA00022840"/>
    </source>
</evidence>
<gene>
    <name evidence="20" type="ORF">FHX52_2730</name>
</gene>
<dbReference type="AlphaFoldDB" id="A0A543PPM0"/>
<evidence type="ECO:0000256" key="8">
    <source>
        <dbReference type="ARBA" id="ARBA00022553"/>
    </source>
</evidence>
<comment type="function">
    <text evidence="16">Member of the two-component regulatory system NreB/NreC involved in the control of dissimilatory nitrate/nitrite reduction in response to oxygen. NreB functions as a direct oxygen sensor histidine kinase which is autophosphorylated, in the absence of oxygen, probably at the conserved histidine residue, and transfers its phosphate group probably to a conserved aspartate residue of NreC. NreB/NreC activates the expression of the nitrate (narGHJI) and nitrite (nir) reductase operons, as well as the putative nitrate transporter gene narT.</text>
</comment>
<evidence type="ECO:0000256" key="9">
    <source>
        <dbReference type="ARBA" id="ARBA00022679"/>
    </source>
</evidence>
<keyword evidence="6" id="KW-0004">4Fe-4S</keyword>
<evidence type="ECO:0000256" key="13">
    <source>
        <dbReference type="ARBA" id="ARBA00023004"/>
    </source>
</evidence>
<dbReference type="SUPFAM" id="SSF55874">
    <property type="entry name" value="ATPase domain of HSP90 chaperone/DNA topoisomerase II/histidine kinase"/>
    <property type="match status" value="1"/>
</dbReference>
<evidence type="ECO:0000256" key="14">
    <source>
        <dbReference type="ARBA" id="ARBA00023012"/>
    </source>
</evidence>
<evidence type="ECO:0000259" key="19">
    <source>
        <dbReference type="SMART" id="SM00387"/>
    </source>
</evidence>
<evidence type="ECO:0000256" key="15">
    <source>
        <dbReference type="ARBA" id="ARBA00023014"/>
    </source>
</evidence>
<accession>A0A543PPM0</accession>
<dbReference type="PANTHER" id="PTHR24421">
    <property type="entry name" value="NITRATE/NITRITE SENSOR PROTEIN NARX-RELATED"/>
    <property type="match status" value="1"/>
</dbReference>
<evidence type="ECO:0000256" key="17">
    <source>
        <dbReference type="ARBA" id="ARBA00030800"/>
    </source>
</evidence>
<dbReference type="PANTHER" id="PTHR24421:SF10">
    <property type="entry name" value="NITRATE_NITRITE SENSOR PROTEIN NARQ"/>
    <property type="match status" value="1"/>
</dbReference>
<evidence type="ECO:0000256" key="7">
    <source>
        <dbReference type="ARBA" id="ARBA00022490"/>
    </source>
</evidence>
<evidence type="ECO:0000313" key="21">
    <source>
        <dbReference type="Proteomes" id="UP000320085"/>
    </source>
</evidence>
<dbReference type="CDD" id="cd16917">
    <property type="entry name" value="HATPase_UhpB-NarQ-NarX-like"/>
    <property type="match status" value="1"/>
</dbReference>
<dbReference type="GO" id="GO:0000155">
    <property type="term" value="F:phosphorelay sensor kinase activity"/>
    <property type="evidence" value="ECO:0007669"/>
    <property type="project" value="InterPro"/>
</dbReference>
<evidence type="ECO:0000256" key="11">
    <source>
        <dbReference type="ARBA" id="ARBA00022777"/>
    </source>
</evidence>
<feature type="transmembrane region" description="Helical" evidence="18">
    <location>
        <begin position="16"/>
        <end position="34"/>
    </location>
</feature>
<dbReference type="Gene3D" id="1.20.5.1930">
    <property type="match status" value="1"/>
</dbReference>
<dbReference type="GO" id="GO:0051539">
    <property type="term" value="F:4 iron, 4 sulfur cluster binding"/>
    <property type="evidence" value="ECO:0007669"/>
    <property type="project" value="UniProtKB-KW"/>
</dbReference>
<keyword evidence="18" id="KW-1133">Transmembrane helix</keyword>
<proteinExistence type="predicted"/>
<dbReference type="GO" id="GO:0016020">
    <property type="term" value="C:membrane"/>
    <property type="evidence" value="ECO:0007669"/>
    <property type="project" value="InterPro"/>
</dbReference>
<evidence type="ECO:0000256" key="6">
    <source>
        <dbReference type="ARBA" id="ARBA00022485"/>
    </source>
</evidence>
<evidence type="ECO:0000256" key="18">
    <source>
        <dbReference type="SAM" id="Phobius"/>
    </source>
</evidence>
<keyword evidence="7" id="KW-0963">Cytoplasm</keyword>
<comment type="catalytic activity">
    <reaction evidence="1">
        <text>ATP + protein L-histidine = ADP + protein N-phospho-L-histidine.</text>
        <dbReference type="EC" id="2.7.13.3"/>
    </reaction>
</comment>
<comment type="cofactor">
    <cofactor evidence="2">
        <name>[4Fe-4S] cluster</name>
        <dbReference type="ChEBI" id="CHEBI:49883"/>
    </cofactor>
</comment>
<keyword evidence="14" id="KW-0902">Two-component regulatory system</keyword>
<name>A0A543PPM0_9MICO</name>
<protein>
    <recommendedName>
        <fullName evidence="5">Oxygen sensor histidine kinase NreB</fullName>
        <ecNumber evidence="4">2.7.13.3</ecNumber>
    </recommendedName>
    <alternativeName>
        <fullName evidence="17">Nitrogen regulation protein B</fullName>
    </alternativeName>
</protein>
<evidence type="ECO:0000313" key="20">
    <source>
        <dbReference type="EMBL" id="TQN46025.1"/>
    </source>
</evidence>
<keyword evidence="8" id="KW-0597">Phosphoprotein</keyword>
<comment type="caution">
    <text evidence="20">The sequence shown here is derived from an EMBL/GenBank/DDBJ whole genome shotgun (WGS) entry which is preliminary data.</text>
</comment>
<dbReference type="SMART" id="SM00387">
    <property type="entry name" value="HATPase_c"/>
    <property type="match status" value="1"/>
</dbReference>
<reference evidence="20 21" key="1">
    <citation type="submission" date="2019-06" db="EMBL/GenBank/DDBJ databases">
        <title>Sequencing the genomes of 1000 actinobacteria strains.</title>
        <authorList>
            <person name="Klenk H.-P."/>
        </authorList>
    </citation>
    <scope>NUCLEOTIDE SEQUENCE [LARGE SCALE GENOMIC DNA]</scope>
    <source>
        <strain evidence="20 21">DSM 21776</strain>
    </source>
</reference>
<evidence type="ECO:0000256" key="5">
    <source>
        <dbReference type="ARBA" id="ARBA00017322"/>
    </source>
</evidence>
<dbReference type="InterPro" id="IPR011712">
    <property type="entry name" value="Sig_transdc_His_kin_sub3_dim/P"/>
</dbReference>
<dbReference type="Proteomes" id="UP000320085">
    <property type="component" value="Unassembled WGS sequence"/>
</dbReference>
<dbReference type="EC" id="2.7.13.3" evidence="4"/>
<evidence type="ECO:0000256" key="2">
    <source>
        <dbReference type="ARBA" id="ARBA00001966"/>
    </source>
</evidence>
<dbReference type="InterPro" id="IPR036890">
    <property type="entry name" value="HATPase_C_sf"/>
</dbReference>
<dbReference type="PRINTS" id="PR00344">
    <property type="entry name" value="BCTRLSENSOR"/>
</dbReference>
<comment type="subcellular location">
    <subcellularLocation>
        <location evidence="3">Cytoplasm</location>
    </subcellularLocation>
</comment>
<dbReference type="InterPro" id="IPR003594">
    <property type="entry name" value="HATPase_dom"/>
</dbReference>
<dbReference type="GO" id="GO:0005737">
    <property type="term" value="C:cytoplasm"/>
    <property type="evidence" value="ECO:0007669"/>
    <property type="project" value="UniProtKB-SubCell"/>
</dbReference>
<evidence type="ECO:0000256" key="3">
    <source>
        <dbReference type="ARBA" id="ARBA00004496"/>
    </source>
</evidence>
<evidence type="ECO:0000256" key="1">
    <source>
        <dbReference type="ARBA" id="ARBA00000085"/>
    </source>
</evidence>
<dbReference type="Pfam" id="PF02518">
    <property type="entry name" value="HATPase_c"/>
    <property type="match status" value="1"/>
</dbReference>
<dbReference type="RefSeq" id="WP_141822843.1">
    <property type="nucleotide sequence ID" value="NZ_BAAAQC010000004.1"/>
</dbReference>
<dbReference type="Pfam" id="PF07730">
    <property type="entry name" value="HisKA_3"/>
    <property type="match status" value="1"/>
</dbReference>
<dbReference type="OrthoDB" id="227596at2"/>
<feature type="domain" description="Histidine kinase/HSP90-like ATPase" evidence="19">
    <location>
        <begin position="291"/>
        <end position="383"/>
    </location>
</feature>
<dbReference type="InterPro" id="IPR004358">
    <property type="entry name" value="Sig_transdc_His_kin-like_C"/>
</dbReference>
<keyword evidence="15" id="KW-0411">Iron-sulfur</keyword>
<evidence type="ECO:0000256" key="10">
    <source>
        <dbReference type="ARBA" id="ARBA00022741"/>
    </source>
</evidence>
<organism evidence="20 21">
    <name type="scientific">Humibacillus xanthopallidus</name>
    <dbReference type="NCBI Taxonomy" id="412689"/>
    <lineage>
        <taxon>Bacteria</taxon>
        <taxon>Bacillati</taxon>
        <taxon>Actinomycetota</taxon>
        <taxon>Actinomycetes</taxon>
        <taxon>Micrococcales</taxon>
        <taxon>Intrasporangiaceae</taxon>
        <taxon>Humibacillus</taxon>
    </lineage>
</organism>